<keyword evidence="2" id="KW-0963">Cytoplasm</keyword>
<evidence type="ECO:0000256" key="5">
    <source>
        <dbReference type="SAM" id="MobiDB-lite"/>
    </source>
</evidence>
<dbReference type="PANTHER" id="PTHR45783:SF7">
    <property type="entry name" value="KINESIN LIGHT CHAIN 1"/>
    <property type="match status" value="1"/>
</dbReference>
<protein>
    <submittedName>
        <fullName evidence="6">Uncharacterized protein</fullName>
    </submittedName>
</protein>
<feature type="compositionally biased region" description="Acidic residues" evidence="5">
    <location>
        <begin position="103"/>
        <end position="112"/>
    </location>
</feature>
<keyword evidence="7" id="KW-1185">Reference proteome</keyword>
<evidence type="ECO:0000313" key="6">
    <source>
        <dbReference type="EMBL" id="KAG5285190.1"/>
    </source>
</evidence>
<evidence type="ECO:0000256" key="2">
    <source>
        <dbReference type="ARBA" id="ARBA00022490"/>
    </source>
</evidence>
<feature type="region of interest" description="Disordered" evidence="5">
    <location>
        <begin position="78"/>
        <end position="131"/>
    </location>
</feature>
<feature type="region of interest" description="Disordered" evidence="5">
    <location>
        <begin position="1"/>
        <end position="65"/>
    </location>
</feature>
<dbReference type="InterPro" id="IPR002151">
    <property type="entry name" value="Kinesin_light"/>
</dbReference>
<dbReference type="Proteomes" id="UP000823561">
    <property type="component" value="Chromosome 1"/>
</dbReference>
<dbReference type="AlphaFoldDB" id="A0AAV6HDJ0"/>
<dbReference type="PANTHER" id="PTHR45783">
    <property type="entry name" value="KINESIN LIGHT CHAIN"/>
    <property type="match status" value="1"/>
</dbReference>
<dbReference type="EMBL" id="JADWDJ010000001">
    <property type="protein sequence ID" value="KAG5285190.1"/>
    <property type="molecule type" value="Genomic_DNA"/>
</dbReference>
<feature type="compositionally biased region" description="Low complexity" evidence="5">
    <location>
        <begin position="32"/>
        <end position="44"/>
    </location>
</feature>
<dbReference type="GO" id="GO:0005871">
    <property type="term" value="C:kinesin complex"/>
    <property type="evidence" value="ECO:0007669"/>
    <property type="project" value="InterPro"/>
</dbReference>
<sequence length="154" mass="16245">MQVSYAARTQRSTGDAGSVGSPERGGGREAEAAGAGASSVPGEPVALGDELANRRSKQAARQGVAQLDEEKKHLEFMNQLKKYDQDLSPTDDKDSDSGRETLDDLFPDDQDEPGPIQPPHSSSSAAAVAAQQGGYEIPARLRTLHNLVIQCSVG</sequence>
<feature type="compositionally biased region" description="Low complexity" evidence="5">
    <location>
        <begin position="121"/>
        <end position="130"/>
    </location>
</feature>
<keyword evidence="4" id="KW-0802">TPR repeat</keyword>
<evidence type="ECO:0000256" key="1">
    <source>
        <dbReference type="ARBA" id="ARBA00004496"/>
    </source>
</evidence>
<comment type="subcellular location">
    <subcellularLocation>
        <location evidence="1">Cytoplasm</location>
    </subcellularLocation>
</comment>
<dbReference type="GO" id="GO:0019894">
    <property type="term" value="F:kinesin binding"/>
    <property type="evidence" value="ECO:0007669"/>
    <property type="project" value="TreeGrafter"/>
</dbReference>
<dbReference type="GO" id="GO:0007018">
    <property type="term" value="P:microtubule-based movement"/>
    <property type="evidence" value="ECO:0007669"/>
    <property type="project" value="TreeGrafter"/>
</dbReference>
<keyword evidence="3" id="KW-0677">Repeat</keyword>
<dbReference type="GO" id="GO:0005737">
    <property type="term" value="C:cytoplasm"/>
    <property type="evidence" value="ECO:0007669"/>
    <property type="project" value="UniProtKB-SubCell"/>
</dbReference>
<name>A0AAV6HDJ0_9TELE</name>
<reference evidence="6 7" key="1">
    <citation type="submission" date="2020-10" db="EMBL/GenBank/DDBJ databases">
        <title>Chromosome-scale genome assembly of the Allis shad, Alosa alosa.</title>
        <authorList>
            <person name="Margot Z."/>
            <person name="Christophe K."/>
            <person name="Cabau C."/>
            <person name="Louis A."/>
            <person name="Berthelot C."/>
            <person name="Parey E."/>
            <person name="Roest Crollius H."/>
            <person name="Montfort J."/>
            <person name="Robinson-Rechavi M."/>
            <person name="Bucao C."/>
            <person name="Bouchez O."/>
            <person name="Gislard M."/>
            <person name="Lluch J."/>
            <person name="Milhes M."/>
            <person name="Lampietro C."/>
            <person name="Lopez Roques C."/>
            <person name="Donnadieu C."/>
            <person name="Braasch I."/>
            <person name="Desvignes T."/>
            <person name="Postlethwait J."/>
            <person name="Bobe J."/>
            <person name="Guiguen Y."/>
        </authorList>
    </citation>
    <scope>NUCLEOTIDE SEQUENCE [LARGE SCALE GENOMIC DNA]</scope>
    <source>
        <strain evidence="6">M-15738</strain>
        <tissue evidence="6">Blood</tissue>
    </source>
</reference>
<accession>A0AAV6HDJ0</accession>
<evidence type="ECO:0000313" key="7">
    <source>
        <dbReference type="Proteomes" id="UP000823561"/>
    </source>
</evidence>
<proteinExistence type="predicted"/>
<feature type="compositionally biased region" description="Basic and acidic residues" evidence="5">
    <location>
        <begin position="78"/>
        <end position="102"/>
    </location>
</feature>
<evidence type="ECO:0000256" key="3">
    <source>
        <dbReference type="ARBA" id="ARBA00022737"/>
    </source>
</evidence>
<evidence type="ECO:0000256" key="4">
    <source>
        <dbReference type="ARBA" id="ARBA00022803"/>
    </source>
</evidence>
<feature type="compositionally biased region" description="Polar residues" evidence="5">
    <location>
        <begin position="1"/>
        <end position="15"/>
    </location>
</feature>
<organism evidence="6 7">
    <name type="scientific">Alosa alosa</name>
    <name type="common">allis shad</name>
    <dbReference type="NCBI Taxonomy" id="278164"/>
    <lineage>
        <taxon>Eukaryota</taxon>
        <taxon>Metazoa</taxon>
        <taxon>Chordata</taxon>
        <taxon>Craniata</taxon>
        <taxon>Vertebrata</taxon>
        <taxon>Euteleostomi</taxon>
        <taxon>Actinopterygii</taxon>
        <taxon>Neopterygii</taxon>
        <taxon>Teleostei</taxon>
        <taxon>Clupei</taxon>
        <taxon>Clupeiformes</taxon>
        <taxon>Clupeoidei</taxon>
        <taxon>Clupeidae</taxon>
        <taxon>Alosa</taxon>
    </lineage>
</organism>
<comment type="caution">
    <text evidence="6">The sequence shown here is derived from an EMBL/GenBank/DDBJ whole genome shotgun (WGS) entry which is preliminary data.</text>
</comment>
<gene>
    <name evidence="6" type="ORF">AALO_G00000560</name>
</gene>